<dbReference type="EMBL" id="JACHGF010000001">
    <property type="protein sequence ID" value="MBB5282506.1"/>
    <property type="molecule type" value="Genomic_DNA"/>
</dbReference>
<evidence type="ECO:0008006" key="3">
    <source>
        <dbReference type="Google" id="ProtNLM"/>
    </source>
</evidence>
<dbReference type="AlphaFoldDB" id="A0A840TEF0"/>
<dbReference type="SUPFAM" id="SSF49464">
    <property type="entry name" value="Carboxypeptidase regulatory domain-like"/>
    <property type="match status" value="1"/>
</dbReference>
<protein>
    <recommendedName>
        <fullName evidence="3">Carboxypeptidase regulatory-like domain-containing protein</fullName>
    </recommendedName>
</protein>
<evidence type="ECO:0000313" key="2">
    <source>
        <dbReference type="Proteomes" id="UP000557307"/>
    </source>
</evidence>
<accession>A0A840TEF0</accession>
<evidence type="ECO:0000313" key="1">
    <source>
        <dbReference type="EMBL" id="MBB5282506.1"/>
    </source>
</evidence>
<organism evidence="1 2">
    <name type="scientific">Rhabdobacter roseus</name>
    <dbReference type="NCBI Taxonomy" id="1655419"/>
    <lineage>
        <taxon>Bacteria</taxon>
        <taxon>Pseudomonadati</taxon>
        <taxon>Bacteroidota</taxon>
        <taxon>Cytophagia</taxon>
        <taxon>Cytophagales</taxon>
        <taxon>Cytophagaceae</taxon>
        <taxon>Rhabdobacter</taxon>
    </lineage>
</organism>
<keyword evidence="2" id="KW-1185">Reference proteome</keyword>
<dbReference type="RefSeq" id="WP_184170759.1">
    <property type="nucleotide sequence ID" value="NZ_JACHGF010000001.1"/>
</dbReference>
<dbReference type="InterPro" id="IPR008969">
    <property type="entry name" value="CarboxyPept-like_regulatory"/>
</dbReference>
<gene>
    <name evidence="1" type="ORF">HNQ92_000627</name>
</gene>
<name>A0A840TEF0_9BACT</name>
<proteinExistence type="predicted"/>
<reference evidence="1 2" key="1">
    <citation type="submission" date="2020-08" db="EMBL/GenBank/DDBJ databases">
        <title>Genomic Encyclopedia of Type Strains, Phase IV (KMG-IV): sequencing the most valuable type-strain genomes for metagenomic binning, comparative biology and taxonomic classification.</title>
        <authorList>
            <person name="Goeker M."/>
        </authorList>
    </citation>
    <scope>NUCLEOTIDE SEQUENCE [LARGE SCALE GENOMIC DNA]</scope>
    <source>
        <strain evidence="1 2">DSM 105074</strain>
    </source>
</reference>
<sequence>MKRHLTRTISPVFLLFIALSLDGCLLSFRTSTVYGTVTEQGRKPLEGVKISVLGIKANRSTLLHELSTNQAGEFQLTFEVPRGYSRLDIGIPSIENHQSQEIPRLISLYINGEETKDCCSTLIGKKTKYDFVFLVKE</sequence>
<comment type="caution">
    <text evidence="1">The sequence shown here is derived from an EMBL/GenBank/DDBJ whole genome shotgun (WGS) entry which is preliminary data.</text>
</comment>
<dbReference type="Proteomes" id="UP000557307">
    <property type="component" value="Unassembled WGS sequence"/>
</dbReference>